<dbReference type="InterPro" id="IPR036388">
    <property type="entry name" value="WH-like_DNA-bd_sf"/>
</dbReference>
<reference evidence="4" key="1">
    <citation type="submission" date="2016-08" db="EMBL/GenBank/DDBJ databases">
        <authorList>
            <person name="Seilhamer J.J."/>
        </authorList>
    </citation>
    <scope>NUCLEOTIDE SEQUENCE</scope>
    <source>
        <strain evidence="4">86</strain>
    </source>
</reference>
<dbReference type="InterPro" id="IPR026881">
    <property type="entry name" value="WYL_dom"/>
</dbReference>
<dbReference type="PIRSF" id="PIRSF016838">
    <property type="entry name" value="PafC"/>
    <property type="match status" value="1"/>
</dbReference>
<dbReference type="InterPro" id="IPR001034">
    <property type="entry name" value="DeoR_HTH"/>
</dbReference>
<keyword evidence="2" id="KW-0804">Transcription</keyword>
<dbReference type="PANTHER" id="PTHR34580">
    <property type="match status" value="1"/>
</dbReference>
<dbReference type="Pfam" id="PF25583">
    <property type="entry name" value="WCX"/>
    <property type="match status" value="1"/>
</dbReference>
<dbReference type="SMART" id="SM00420">
    <property type="entry name" value="HTH_DEOR"/>
    <property type="match status" value="1"/>
</dbReference>
<dbReference type="GO" id="GO:0003700">
    <property type="term" value="F:DNA-binding transcription factor activity"/>
    <property type="evidence" value="ECO:0007669"/>
    <property type="project" value="InterPro"/>
</dbReference>
<dbReference type="Pfam" id="PF08279">
    <property type="entry name" value="HTH_11"/>
    <property type="match status" value="1"/>
</dbReference>
<dbReference type="EMBL" id="FMJE01000003">
    <property type="protein sequence ID" value="SCM81232.1"/>
    <property type="molecule type" value="Genomic_DNA"/>
</dbReference>
<dbReference type="InterPro" id="IPR051534">
    <property type="entry name" value="CBASS_pafABC_assoc_protein"/>
</dbReference>
<dbReference type="InterPro" id="IPR013196">
    <property type="entry name" value="HTH_11"/>
</dbReference>
<keyword evidence="1" id="KW-0805">Transcription regulation</keyword>
<protein>
    <submittedName>
        <fullName evidence="4">Regulatory protein DeoR</fullName>
    </submittedName>
</protein>
<dbReference type="AlphaFoldDB" id="A0A212LUN5"/>
<evidence type="ECO:0000313" key="4">
    <source>
        <dbReference type="EMBL" id="SCM81232.1"/>
    </source>
</evidence>
<dbReference type="InterPro" id="IPR028349">
    <property type="entry name" value="PafC-like"/>
</dbReference>
<organism evidence="4">
    <name type="scientific">uncultured Sporomusa sp</name>
    <dbReference type="NCBI Taxonomy" id="307249"/>
    <lineage>
        <taxon>Bacteria</taxon>
        <taxon>Bacillati</taxon>
        <taxon>Bacillota</taxon>
        <taxon>Negativicutes</taxon>
        <taxon>Selenomonadales</taxon>
        <taxon>Sporomusaceae</taxon>
        <taxon>Sporomusa</taxon>
        <taxon>environmental samples</taxon>
    </lineage>
</organism>
<sequence>MFIPADFCRIINMRDLILQIRQNMSYLQYNSSGDKKMKTNRLFEITIILLNKGSVTAKELAGRFGVSTRTIYRDIEVLSATGVPVYTNKGNGGGIHLLEDYAINRTLISAQESENLLLAIKTLQATQYPEVDMVLEKMGAIFKHAADHDWVEVDFSPWGSAPNDKNKFNDIKQAMLQRQVLCFDYVNGEGHKSRRLAEPAKLLFKDNAWHLVAYCRQRQAQRTFRLSRMKNIKTLLETFMPQVLPQPQQAESKTGKQSQVSLRLRFQAKVLNRLYDYFDDSLITHNADGSFTLEAVLPEGEWLYDYILSLGSFVEVQEPEHVRQIIANRLKQAVKIYEI</sequence>
<dbReference type="PROSITE" id="PS52050">
    <property type="entry name" value="WYL"/>
    <property type="match status" value="1"/>
</dbReference>
<dbReference type="Gene3D" id="1.10.10.10">
    <property type="entry name" value="Winged helix-like DNA-binding domain superfamily/Winged helix DNA-binding domain"/>
    <property type="match status" value="1"/>
</dbReference>
<dbReference type="Pfam" id="PF13280">
    <property type="entry name" value="WYL"/>
    <property type="match status" value="1"/>
</dbReference>
<dbReference type="InterPro" id="IPR036390">
    <property type="entry name" value="WH_DNA-bd_sf"/>
</dbReference>
<accession>A0A212LUN5</accession>
<dbReference type="SUPFAM" id="SSF46785">
    <property type="entry name" value="Winged helix' DNA-binding domain"/>
    <property type="match status" value="1"/>
</dbReference>
<evidence type="ECO:0000259" key="3">
    <source>
        <dbReference type="PROSITE" id="PS51000"/>
    </source>
</evidence>
<evidence type="ECO:0000256" key="1">
    <source>
        <dbReference type="ARBA" id="ARBA00023015"/>
    </source>
</evidence>
<dbReference type="PROSITE" id="PS51000">
    <property type="entry name" value="HTH_DEOR_2"/>
    <property type="match status" value="1"/>
</dbReference>
<gene>
    <name evidence="4" type="ORF">KL86SPO_31411</name>
</gene>
<name>A0A212LUN5_9FIRM</name>
<evidence type="ECO:0000256" key="2">
    <source>
        <dbReference type="ARBA" id="ARBA00023163"/>
    </source>
</evidence>
<dbReference type="InterPro" id="IPR057727">
    <property type="entry name" value="WCX_dom"/>
</dbReference>
<proteinExistence type="predicted"/>
<dbReference type="PANTHER" id="PTHR34580:SF1">
    <property type="entry name" value="PROTEIN PAFC"/>
    <property type="match status" value="1"/>
</dbReference>
<feature type="domain" description="HTH deoR-type" evidence="3">
    <location>
        <begin position="38"/>
        <end position="96"/>
    </location>
</feature>